<dbReference type="Pfam" id="PF00535">
    <property type="entry name" value="Glycos_transf_2"/>
    <property type="match status" value="1"/>
</dbReference>
<accession>A0A6L8M4K8</accession>
<evidence type="ECO:0000313" key="6">
    <source>
        <dbReference type="Proteomes" id="UP000478571"/>
    </source>
</evidence>
<dbReference type="EMBL" id="WWEU01000006">
    <property type="protein sequence ID" value="MYM60742.1"/>
    <property type="molecule type" value="Genomic_DNA"/>
</dbReference>
<dbReference type="InterPro" id="IPR029044">
    <property type="entry name" value="Nucleotide-diphossugar_trans"/>
</dbReference>
<protein>
    <submittedName>
        <fullName evidence="5">Glycosyltransferase</fullName>
    </submittedName>
</protein>
<dbReference type="SUPFAM" id="SSF53448">
    <property type="entry name" value="Nucleotide-diphospho-sugar transferases"/>
    <property type="match status" value="1"/>
</dbReference>
<evidence type="ECO:0000256" key="1">
    <source>
        <dbReference type="ARBA" id="ARBA00006739"/>
    </source>
</evidence>
<evidence type="ECO:0000313" key="5">
    <source>
        <dbReference type="EMBL" id="MYM60742.1"/>
    </source>
</evidence>
<sequence length="249" mass="27903">MKVSIITVCYNSERTIKDTIESVASQTHDDIEYIVIDGNSSDKTMEIVNQYRDIIDVIVCEKDNGLYDAMNKGLLCASGDLIGILNSDDILARKSTIANIVHHIGDVGDVDGVYGDVGFYNFLFTKKTRHYSSKGFYKSKFSRGFMPAHPSCYFRKELIDSIGLYSLDFKIAADFDYLVRAFSFPDANISYLQEEIVRMREGGVSTSGISASILLNKEIIQSCRNNGLPCSWLSVLSKYPEKIMGLIFK</sequence>
<dbReference type="Proteomes" id="UP000478571">
    <property type="component" value="Unassembled WGS sequence"/>
</dbReference>
<keyword evidence="2" id="KW-0328">Glycosyltransferase</keyword>
<dbReference type="PANTHER" id="PTHR43630">
    <property type="entry name" value="POLY-BETA-1,6-N-ACETYL-D-GLUCOSAMINE SYNTHASE"/>
    <property type="match status" value="1"/>
</dbReference>
<dbReference type="CDD" id="cd06433">
    <property type="entry name" value="GT_2_WfgS_like"/>
    <property type="match status" value="1"/>
</dbReference>
<reference evidence="5 6" key="1">
    <citation type="submission" date="2020-01" db="EMBL/GenBank/DDBJ databases">
        <title>Draft Genome Sequence of Vibrio sp. strain OCN044, Isolated from a Healthy Coral at Palmyra Atoll.</title>
        <authorList>
            <person name="Videau P."/>
            <person name="Loughran R."/>
            <person name="Esquivel A."/>
            <person name="Deadmond M."/>
            <person name="Paddock B.E."/>
            <person name="Saw J.H."/>
            <person name="Ushijima B."/>
        </authorList>
    </citation>
    <scope>NUCLEOTIDE SEQUENCE [LARGE SCALE GENOMIC DNA]</scope>
    <source>
        <strain evidence="5 6">OCN044</strain>
    </source>
</reference>
<organism evidence="5 6">
    <name type="scientific">Vibrio tetraodonis subsp. pristinus</name>
    <dbReference type="NCBI Taxonomy" id="2695891"/>
    <lineage>
        <taxon>Bacteria</taxon>
        <taxon>Pseudomonadati</taxon>
        <taxon>Pseudomonadota</taxon>
        <taxon>Gammaproteobacteria</taxon>
        <taxon>Vibrionales</taxon>
        <taxon>Vibrionaceae</taxon>
        <taxon>Vibrio</taxon>
    </lineage>
</organism>
<gene>
    <name evidence="5" type="ORF">GTG28_16050</name>
</gene>
<keyword evidence="3 5" id="KW-0808">Transferase</keyword>
<dbReference type="PANTHER" id="PTHR43630:SF1">
    <property type="entry name" value="POLY-BETA-1,6-N-ACETYL-D-GLUCOSAMINE SYNTHASE"/>
    <property type="match status" value="1"/>
</dbReference>
<evidence type="ECO:0000256" key="2">
    <source>
        <dbReference type="ARBA" id="ARBA00022676"/>
    </source>
</evidence>
<dbReference type="AlphaFoldDB" id="A0A6L8M4K8"/>
<dbReference type="RefSeq" id="WP_160931639.1">
    <property type="nucleotide sequence ID" value="NZ_WWEU01000006.1"/>
</dbReference>
<proteinExistence type="inferred from homology"/>
<dbReference type="Gene3D" id="3.90.550.10">
    <property type="entry name" value="Spore Coat Polysaccharide Biosynthesis Protein SpsA, Chain A"/>
    <property type="match status" value="1"/>
</dbReference>
<name>A0A6L8M4K8_9VIBR</name>
<evidence type="ECO:0000256" key="3">
    <source>
        <dbReference type="ARBA" id="ARBA00022679"/>
    </source>
</evidence>
<comment type="similarity">
    <text evidence="1">Belongs to the glycosyltransferase 2 family.</text>
</comment>
<dbReference type="GO" id="GO:0016757">
    <property type="term" value="F:glycosyltransferase activity"/>
    <property type="evidence" value="ECO:0007669"/>
    <property type="project" value="UniProtKB-KW"/>
</dbReference>
<keyword evidence="6" id="KW-1185">Reference proteome</keyword>
<comment type="caution">
    <text evidence="5">The sequence shown here is derived from an EMBL/GenBank/DDBJ whole genome shotgun (WGS) entry which is preliminary data.</text>
</comment>
<feature type="domain" description="Glycosyltransferase 2-like" evidence="4">
    <location>
        <begin position="4"/>
        <end position="145"/>
    </location>
</feature>
<dbReference type="InterPro" id="IPR001173">
    <property type="entry name" value="Glyco_trans_2-like"/>
</dbReference>
<evidence type="ECO:0000259" key="4">
    <source>
        <dbReference type="Pfam" id="PF00535"/>
    </source>
</evidence>